<dbReference type="PANTHER" id="PTHR23028:SF131">
    <property type="entry name" value="BLR2367 PROTEIN"/>
    <property type="match status" value="1"/>
</dbReference>
<evidence type="ECO:0000256" key="1">
    <source>
        <dbReference type="SAM" id="Phobius"/>
    </source>
</evidence>
<feature type="transmembrane region" description="Helical" evidence="1">
    <location>
        <begin position="209"/>
        <end position="227"/>
    </location>
</feature>
<keyword evidence="3" id="KW-0012">Acyltransferase</keyword>
<dbReference type="Pfam" id="PF01757">
    <property type="entry name" value="Acyl_transf_3"/>
    <property type="match status" value="1"/>
</dbReference>
<dbReference type="InterPro" id="IPR002656">
    <property type="entry name" value="Acyl_transf_3_dom"/>
</dbReference>
<reference evidence="4" key="1">
    <citation type="journal article" date="2023" name="Int. J. Syst. Evol. Microbiol.">
        <title>Mesoterricola silvestris gen. nov., sp. nov., Mesoterricola sediminis sp. nov., Geothrix oryzae sp. nov., Geothrix edaphica sp. nov., Geothrix rubra sp. nov., and Geothrix limicola sp. nov., six novel members of Acidobacteriota isolated from soils.</title>
        <authorList>
            <person name="Itoh H."/>
            <person name="Sugisawa Y."/>
            <person name="Mise K."/>
            <person name="Xu Z."/>
            <person name="Kuniyasu M."/>
            <person name="Ushijima N."/>
            <person name="Kawano K."/>
            <person name="Kobayashi E."/>
            <person name="Shiratori Y."/>
            <person name="Masuda Y."/>
            <person name="Senoo K."/>
        </authorList>
    </citation>
    <scope>NUCLEOTIDE SEQUENCE [LARGE SCALE GENOMIC DNA]</scope>
    <source>
        <strain evidence="4">W79</strain>
    </source>
</reference>
<keyword evidence="1" id="KW-0812">Transmembrane</keyword>
<feature type="transmembrane region" description="Helical" evidence="1">
    <location>
        <begin position="304"/>
        <end position="322"/>
    </location>
</feature>
<feature type="transmembrane region" description="Helical" evidence="1">
    <location>
        <begin position="145"/>
        <end position="162"/>
    </location>
</feature>
<dbReference type="KEGG" id="msil:METEAL_09910"/>
<keyword evidence="3" id="KW-0808">Transferase</keyword>
<feature type="transmembrane region" description="Helical" evidence="1">
    <location>
        <begin position="30"/>
        <end position="50"/>
    </location>
</feature>
<dbReference type="EMBL" id="AP027080">
    <property type="protein sequence ID" value="BDU71817.1"/>
    <property type="molecule type" value="Genomic_DNA"/>
</dbReference>
<evidence type="ECO:0000313" key="4">
    <source>
        <dbReference type="Proteomes" id="UP001238179"/>
    </source>
</evidence>
<feature type="transmembrane region" description="Helical" evidence="1">
    <location>
        <begin position="71"/>
        <end position="90"/>
    </location>
</feature>
<feature type="transmembrane region" description="Helical" evidence="1">
    <location>
        <begin position="182"/>
        <end position="202"/>
    </location>
</feature>
<accession>A0AA48GIC3</accession>
<feature type="domain" description="Acyltransferase 3" evidence="2">
    <location>
        <begin position="2"/>
        <end position="320"/>
    </location>
</feature>
<protein>
    <submittedName>
        <fullName evidence="3">Acyltransferase</fullName>
    </submittedName>
</protein>
<dbReference type="GO" id="GO:0016020">
    <property type="term" value="C:membrane"/>
    <property type="evidence" value="ECO:0007669"/>
    <property type="project" value="TreeGrafter"/>
</dbReference>
<gene>
    <name evidence="3" type="ORF">METEAL_09910</name>
</gene>
<keyword evidence="1" id="KW-0472">Membrane</keyword>
<feature type="transmembrane region" description="Helical" evidence="1">
    <location>
        <begin position="279"/>
        <end position="298"/>
    </location>
</feature>
<dbReference type="InterPro" id="IPR050879">
    <property type="entry name" value="Acyltransferase_3"/>
</dbReference>
<sequence>MAFAVAIYHFANWYPVFPAGQFAAYTTKKVGAYGVEGFFIISGFCFFYLYGAETLTRRGLRDFHIKRFLRIAPLYYLAVGANLVFGLNAGPQHTLRMVAENGSFLFGFIHPNHSLVTGGWSIGLEYVFYLAFPLLAWAAARWKPFLALATLALLALSAPWSFTYVPQASWAGDMKFHTYVHVANHAFLFLLGGVVAQARLAWRGRLSTPVFLGLCLALALAFTLRYRNFYDDFVIMVGWPRYYFCAVCFAAVAVFAFYDFPDSWVKTTGKFLGEVSYSVYLLHPLVQEALLHAAPGGLGPWTGFFLGLALTLGLSALTYRFIEKPMMGQARRLCRA</sequence>
<dbReference type="GO" id="GO:0016747">
    <property type="term" value="F:acyltransferase activity, transferring groups other than amino-acyl groups"/>
    <property type="evidence" value="ECO:0007669"/>
    <property type="project" value="InterPro"/>
</dbReference>
<evidence type="ECO:0000313" key="3">
    <source>
        <dbReference type="EMBL" id="BDU71817.1"/>
    </source>
</evidence>
<feature type="transmembrane region" description="Helical" evidence="1">
    <location>
        <begin position="239"/>
        <end position="258"/>
    </location>
</feature>
<keyword evidence="1" id="KW-1133">Transmembrane helix</keyword>
<proteinExistence type="predicted"/>
<name>A0AA48GIC3_9BACT</name>
<evidence type="ECO:0000259" key="2">
    <source>
        <dbReference type="Pfam" id="PF01757"/>
    </source>
</evidence>
<organism evidence="3 4">
    <name type="scientific">Mesoterricola silvestris</name>
    <dbReference type="NCBI Taxonomy" id="2927979"/>
    <lineage>
        <taxon>Bacteria</taxon>
        <taxon>Pseudomonadati</taxon>
        <taxon>Acidobacteriota</taxon>
        <taxon>Holophagae</taxon>
        <taxon>Holophagales</taxon>
        <taxon>Holophagaceae</taxon>
        <taxon>Mesoterricola</taxon>
    </lineage>
</organism>
<keyword evidence="4" id="KW-1185">Reference proteome</keyword>
<dbReference type="Proteomes" id="UP001238179">
    <property type="component" value="Chromosome"/>
</dbReference>
<feature type="transmembrane region" description="Helical" evidence="1">
    <location>
        <begin position="120"/>
        <end position="138"/>
    </location>
</feature>
<dbReference type="PANTHER" id="PTHR23028">
    <property type="entry name" value="ACETYLTRANSFERASE"/>
    <property type="match status" value="1"/>
</dbReference>
<dbReference type="GO" id="GO:0000271">
    <property type="term" value="P:polysaccharide biosynthetic process"/>
    <property type="evidence" value="ECO:0007669"/>
    <property type="project" value="TreeGrafter"/>
</dbReference>
<dbReference type="AlphaFoldDB" id="A0AA48GIC3"/>